<dbReference type="PANTHER" id="PTHR47245">
    <property type="entry name" value="PEPTIDYLPROLYL ISOMERASE"/>
    <property type="match status" value="1"/>
</dbReference>
<dbReference type="InterPro" id="IPR027304">
    <property type="entry name" value="Trigger_fact/SurA_dom_sf"/>
</dbReference>
<evidence type="ECO:0000313" key="7">
    <source>
        <dbReference type="Proteomes" id="UP000547209"/>
    </source>
</evidence>
<dbReference type="GO" id="GO:0003755">
    <property type="term" value="F:peptidyl-prolyl cis-trans isomerase activity"/>
    <property type="evidence" value="ECO:0007669"/>
    <property type="project" value="UniProtKB-KW"/>
</dbReference>
<sequence>MRRTKRLLKPIVLLALTWTLFVESGCTANHSNTPAPPNADPSAIEPSGAPGTTEEAVAVVDGEPITRRQLVDQLLDSYGEQTLHVLMLRMAVEREAAAEGVVVSDEDVAQELRKMSDGYDSEEQFYAARREQLGMSPEEVRKDAKYRLQLERLAIRTVKVPESEIDRYVREHQEEFNGRVRLNFAHLVVDKRSDAEALLRQLEQGADFSALAARYSKDEETAENGGGLGWVEENDPFVDPDLLSAAAKLDVGETTGPVRTEAGYELVQLIGRDETRALDPEAARAEAREQLALDQAPPLPELEASLLAKYGAEILDRSLRS</sequence>
<dbReference type="InterPro" id="IPR023058">
    <property type="entry name" value="PPIase_PpiC_CS"/>
</dbReference>
<dbReference type="PANTHER" id="PTHR47245:SF2">
    <property type="entry name" value="PEPTIDYL-PROLYL CIS-TRANS ISOMERASE HP_0175-RELATED"/>
    <property type="match status" value="1"/>
</dbReference>
<dbReference type="PROSITE" id="PS50198">
    <property type="entry name" value="PPIC_PPIASE_2"/>
    <property type="match status" value="1"/>
</dbReference>
<evidence type="ECO:0000313" key="6">
    <source>
        <dbReference type="EMBL" id="MBB6669594.1"/>
    </source>
</evidence>
<proteinExistence type="predicted"/>
<feature type="domain" description="HTH araC/xylS-type" evidence="4">
    <location>
        <begin position="118"/>
        <end position="143"/>
    </location>
</feature>
<evidence type="ECO:0000256" key="1">
    <source>
        <dbReference type="PROSITE-ProRule" id="PRU00278"/>
    </source>
</evidence>
<keyword evidence="1 6" id="KW-0413">Isomerase</keyword>
<dbReference type="InterPro" id="IPR050245">
    <property type="entry name" value="PrsA_foldase"/>
</dbReference>
<dbReference type="AlphaFoldDB" id="A0A7X0VEI6"/>
<dbReference type="RefSeq" id="WP_185141040.1">
    <property type="nucleotide sequence ID" value="NZ_JACJVP010000002.1"/>
</dbReference>
<feature type="chain" id="PRO_5038928660" evidence="3">
    <location>
        <begin position="25"/>
        <end position="321"/>
    </location>
</feature>
<evidence type="ECO:0000259" key="5">
    <source>
        <dbReference type="PROSITE" id="PS50198"/>
    </source>
</evidence>
<dbReference type="Gene3D" id="1.10.4030.10">
    <property type="entry name" value="Porin chaperone SurA, peptide-binding domain"/>
    <property type="match status" value="1"/>
</dbReference>
<dbReference type="SUPFAM" id="SSF54534">
    <property type="entry name" value="FKBP-like"/>
    <property type="match status" value="1"/>
</dbReference>
<dbReference type="SUPFAM" id="SSF109998">
    <property type="entry name" value="Triger factor/SurA peptide-binding domain-like"/>
    <property type="match status" value="1"/>
</dbReference>
<feature type="region of interest" description="Disordered" evidence="2">
    <location>
        <begin position="30"/>
        <end position="52"/>
    </location>
</feature>
<protein>
    <submittedName>
        <fullName evidence="6">Peptidylprolyl isomerase</fullName>
    </submittedName>
</protein>
<evidence type="ECO:0000256" key="3">
    <source>
        <dbReference type="SAM" id="SignalP"/>
    </source>
</evidence>
<gene>
    <name evidence="6" type="ORF">H7C19_02725</name>
</gene>
<keyword evidence="7" id="KW-1185">Reference proteome</keyword>
<reference evidence="6 7" key="1">
    <citation type="submission" date="2020-08" db="EMBL/GenBank/DDBJ databases">
        <title>Cohnella phylogeny.</title>
        <authorList>
            <person name="Dunlap C."/>
        </authorList>
    </citation>
    <scope>NUCLEOTIDE SEQUENCE [LARGE SCALE GENOMIC DNA]</scope>
    <source>
        <strain evidence="6 7">DSM 28246</strain>
    </source>
</reference>
<dbReference type="InterPro" id="IPR018060">
    <property type="entry name" value="HTH_AraC"/>
</dbReference>
<dbReference type="Proteomes" id="UP000547209">
    <property type="component" value="Unassembled WGS sequence"/>
</dbReference>
<dbReference type="InterPro" id="IPR046357">
    <property type="entry name" value="PPIase_dom_sf"/>
</dbReference>
<evidence type="ECO:0000259" key="4">
    <source>
        <dbReference type="PROSITE" id="PS01124"/>
    </source>
</evidence>
<keyword evidence="3" id="KW-0732">Signal</keyword>
<comment type="caution">
    <text evidence="6">The sequence shown here is derived from an EMBL/GenBank/DDBJ whole genome shotgun (WGS) entry which is preliminary data.</text>
</comment>
<dbReference type="GO" id="GO:0043565">
    <property type="term" value="F:sequence-specific DNA binding"/>
    <property type="evidence" value="ECO:0007669"/>
    <property type="project" value="InterPro"/>
</dbReference>
<dbReference type="GO" id="GO:0003700">
    <property type="term" value="F:DNA-binding transcription factor activity"/>
    <property type="evidence" value="ECO:0007669"/>
    <property type="project" value="InterPro"/>
</dbReference>
<dbReference type="PROSITE" id="PS01124">
    <property type="entry name" value="HTH_ARAC_FAMILY_2"/>
    <property type="match status" value="1"/>
</dbReference>
<organism evidence="6 7">
    <name type="scientific">Cohnella nanjingensis</name>
    <dbReference type="NCBI Taxonomy" id="1387779"/>
    <lineage>
        <taxon>Bacteria</taxon>
        <taxon>Bacillati</taxon>
        <taxon>Bacillota</taxon>
        <taxon>Bacilli</taxon>
        <taxon>Bacillales</taxon>
        <taxon>Paenibacillaceae</taxon>
        <taxon>Cohnella</taxon>
    </lineage>
</organism>
<accession>A0A7X0VEI6</accession>
<evidence type="ECO:0000256" key="2">
    <source>
        <dbReference type="SAM" id="MobiDB-lite"/>
    </source>
</evidence>
<dbReference type="PROSITE" id="PS01096">
    <property type="entry name" value="PPIC_PPIASE_1"/>
    <property type="match status" value="1"/>
</dbReference>
<dbReference type="Gene3D" id="3.10.50.40">
    <property type="match status" value="1"/>
</dbReference>
<dbReference type="EMBL" id="JACJVP010000002">
    <property type="protein sequence ID" value="MBB6669594.1"/>
    <property type="molecule type" value="Genomic_DNA"/>
</dbReference>
<name>A0A7X0VEI6_9BACL</name>
<dbReference type="InterPro" id="IPR000297">
    <property type="entry name" value="PPIase_PpiC"/>
</dbReference>
<feature type="domain" description="PpiC" evidence="5">
    <location>
        <begin position="179"/>
        <end position="271"/>
    </location>
</feature>
<feature type="signal peptide" evidence="3">
    <location>
        <begin position="1"/>
        <end position="24"/>
    </location>
</feature>
<dbReference type="Pfam" id="PF00639">
    <property type="entry name" value="Rotamase"/>
    <property type="match status" value="1"/>
</dbReference>
<keyword evidence="1" id="KW-0697">Rotamase</keyword>